<evidence type="ECO:0000256" key="4">
    <source>
        <dbReference type="ARBA" id="ARBA00029447"/>
    </source>
</evidence>
<evidence type="ECO:0000256" key="3">
    <source>
        <dbReference type="ARBA" id="ARBA00023224"/>
    </source>
</evidence>
<evidence type="ECO:0000256" key="1">
    <source>
        <dbReference type="ARBA" id="ARBA00022857"/>
    </source>
</evidence>
<dbReference type="SUPFAM" id="SSF58104">
    <property type="entry name" value="Methyl-accepting chemotaxis protein (MCP) signaling domain"/>
    <property type="match status" value="1"/>
</dbReference>
<keyword evidence="8" id="KW-1185">Reference proteome</keyword>
<name>A0A1M5PGR1_9FIRM</name>
<proteinExistence type="inferred from homology"/>
<evidence type="ECO:0000256" key="5">
    <source>
        <dbReference type="PROSITE-ProRule" id="PRU00284"/>
    </source>
</evidence>
<keyword evidence="1" id="KW-0521">NADP</keyword>
<dbReference type="Gene3D" id="3.40.50.720">
    <property type="entry name" value="NAD(P)-binding Rossmann-like Domain"/>
    <property type="match status" value="1"/>
</dbReference>
<dbReference type="EMBL" id="FQXH01000006">
    <property type="protein sequence ID" value="SHH00940.1"/>
    <property type="molecule type" value="Genomic_DNA"/>
</dbReference>
<dbReference type="GO" id="GO:0004888">
    <property type="term" value="F:transmembrane signaling receptor activity"/>
    <property type="evidence" value="ECO:0007669"/>
    <property type="project" value="InterPro"/>
</dbReference>
<dbReference type="InterPro" id="IPR036291">
    <property type="entry name" value="NAD(P)-bd_dom_sf"/>
</dbReference>
<evidence type="ECO:0000313" key="8">
    <source>
        <dbReference type="Proteomes" id="UP000242520"/>
    </source>
</evidence>
<dbReference type="Pfam" id="PF00015">
    <property type="entry name" value="MCPsignal"/>
    <property type="match status" value="1"/>
</dbReference>
<dbReference type="Proteomes" id="UP000242520">
    <property type="component" value="Unassembled WGS sequence"/>
</dbReference>
<dbReference type="GO" id="GO:0016020">
    <property type="term" value="C:membrane"/>
    <property type="evidence" value="ECO:0007669"/>
    <property type="project" value="InterPro"/>
</dbReference>
<feature type="domain" description="Methyl-accepting transducer" evidence="6">
    <location>
        <begin position="158"/>
        <end position="264"/>
    </location>
</feature>
<evidence type="ECO:0000259" key="6">
    <source>
        <dbReference type="PROSITE" id="PS50111"/>
    </source>
</evidence>
<dbReference type="STRING" id="1123350.SAMN02744040_00477"/>
<dbReference type="Pfam" id="PF01113">
    <property type="entry name" value="DapB_N"/>
    <property type="match status" value="1"/>
</dbReference>
<accession>A0A1M5PGR1</accession>
<protein>
    <submittedName>
        <fullName evidence="7">Dihydrodipicolinate reductase, N-terminus</fullName>
    </submittedName>
</protein>
<gene>
    <name evidence="7" type="ORF">SAMN02744040_00477</name>
</gene>
<dbReference type="InterPro" id="IPR000846">
    <property type="entry name" value="DapB_N"/>
</dbReference>
<dbReference type="GO" id="GO:0007165">
    <property type="term" value="P:signal transduction"/>
    <property type="evidence" value="ECO:0007669"/>
    <property type="project" value="UniProtKB-KW"/>
</dbReference>
<dbReference type="PANTHER" id="PTHR32089:SF112">
    <property type="entry name" value="LYSOZYME-LIKE PROTEIN-RELATED"/>
    <property type="match status" value="1"/>
</dbReference>
<reference evidence="8" key="1">
    <citation type="submission" date="2016-11" db="EMBL/GenBank/DDBJ databases">
        <authorList>
            <person name="Varghese N."/>
            <person name="Submissions S."/>
        </authorList>
    </citation>
    <scope>NUCLEOTIDE SEQUENCE [LARGE SCALE GENOMIC DNA]</scope>
    <source>
        <strain evidence="8">DSM 15285</strain>
    </source>
</reference>
<dbReference type="RefSeq" id="WP_072723277.1">
    <property type="nucleotide sequence ID" value="NZ_FQXH01000006.1"/>
</dbReference>
<organism evidence="7 8">
    <name type="scientific">Tepidibacter thalassicus DSM 15285</name>
    <dbReference type="NCBI Taxonomy" id="1123350"/>
    <lineage>
        <taxon>Bacteria</taxon>
        <taxon>Bacillati</taxon>
        <taxon>Bacillota</taxon>
        <taxon>Clostridia</taxon>
        <taxon>Peptostreptococcales</taxon>
        <taxon>Peptostreptococcaceae</taxon>
        <taxon>Tepidibacter</taxon>
    </lineage>
</organism>
<dbReference type="GO" id="GO:0008839">
    <property type="term" value="F:4-hydroxy-tetrahydrodipicolinate reductase"/>
    <property type="evidence" value="ECO:0007669"/>
    <property type="project" value="InterPro"/>
</dbReference>
<dbReference type="InterPro" id="IPR004089">
    <property type="entry name" value="MCPsignal_dom"/>
</dbReference>
<keyword evidence="2" id="KW-0560">Oxidoreductase</keyword>
<sequence length="264" mass="29072">MNVAIIGAGNGGKNIIKAISETKDINIVLVVDKNLEAPGILLSKELGINYSQSIEDINNYNLDLIIEATGNESITNLLIEQYCSKCKIIDSTGARLIMSLVEKNIDTLKKLNNQISIISNTSNIIKKELNEISYCTNNIDSISNILLDSTKASIKHIDETDRIIQAVNKIANQTKILGINATIEAARAGQYGKGFSVVANEVQKLADSSEKFAKEINEILLRITQEIQKTNEEVYKLKNLSKTQMDSSNKVNIAVNELIDETTM</sequence>
<dbReference type="GO" id="GO:0006935">
    <property type="term" value="P:chemotaxis"/>
    <property type="evidence" value="ECO:0007669"/>
    <property type="project" value="InterPro"/>
</dbReference>
<dbReference type="AlphaFoldDB" id="A0A1M5PGR1"/>
<dbReference type="PROSITE" id="PS50111">
    <property type="entry name" value="CHEMOTAXIS_TRANSDUC_2"/>
    <property type="match status" value="1"/>
</dbReference>
<dbReference type="OrthoDB" id="9816519at2"/>
<dbReference type="InterPro" id="IPR004090">
    <property type="entry name" value="Chemotax_Me-accpt_rcpt"/>
</dbReference>
<dbReference type="PRINTS" id="PR00260">
    <property type="entry name" value="CHEMTRNSDUCR"/>
</dbReference>
<dbReference type="SUPFAM" id="SSF51735">
    <property type="entry name" value="NAD(P)-binding Rossmann-fold domains"/>
    <property type="match status" value="1"/>
</dbReference>
<dbReference type="SMART" id="SM00283">
    <property type="entry name" value="MA"/>
    <property type="match status" value="1"/>
</dbReference>
<comment type="similarity">
    <text evidence="4">Belongs to the methyl-accepting chemotaxis (MCP) protein family.</text>
</comment>
<evidence type="ECO:0000256" key="2">
    <source>
        <dbReference type="ARBA" id="ARBA00023002"/>
    </source>
</evidence>
<evidence type="ECO:0000313" key="7">
    <source>
        <dbReference type="EMBL" id="SHH00940.1"/>
    </source>
</evidence>
<dbReference type="GO" id="GO:0009089">
    <property type="term" value="P:lysine biosynthetic process via diaminopimelate"/>
    <property type="evidence" value="ECO:0007669"/>
    <property type="project" value="InterPro"/>
</dbReference>
<dbReference type="Gene3D" id="1.10.287.950">
    <property type="entry name" value="Methyl-accepting chemotaxis protein"/>
    <property type="match status" value="1"/>
</dbReference>
<dbReference type="PANTHER" id="PTHR32089">
    <property type="entry name" value="METHYL-ACCEPTING CHEMOTAXIS PROTEIN MCPB"/>
    <property type="match status" value="1"/>
</dbReference>
<keyword evidence="3 5" id="KW-0807">Transducer</keyword>